<keyword evidence="2" id="KW-0804">Transcription</keyword>
<comment type="similarity">
    <text evidence="3">Belongs to the GRAS family.</text>
</comment>
<dbReference type="Proteomes" id="UP000317650">
    <property type="component" value="Chromosome 10"/>
</dbReference>
<evidence type="ECO:0000256" key="2">
    <source>
        <dbReference type="ARBA" id="ARBA00023163"/>
    </source>
</evidence>
<accession>A0A4S8IWM0</accession>
<sequence length="530" mass="57555">MTFEGGPDPNLSPNRHHHHHVLDWLEDSVSFLSSFLDDSYAGNTADQITSYEWWTQEEDQANMIHNPLVSTLTTSNNSPLLPQAEFSKKRKLSTDPTTPNKTPTHHNRQRIAIEGDGGFEEEGEANKKPAATGRKGHGKGNAGSSSNGVSKEVRWAEQLLNPCAAAIEAANISRVRHLFCVLRELQSFSGDANHRLAAHGLRALSNHTSAAGIAIPDRGGTSAATFATTEPKLFRSAIIKFHEVSPWFAFPSALANASILQTMTLDPSRHARSLHVVDIGVSHGVQWPTLLDALARIPSGAPKLVRLAVAGGAAPPGPFSVAPPGYDFQSHLLRYARSIDLNLRIDHTEDLGAGSVALAVGETLVVCVQFRAGHGSADDRTAFLRSIRELEPDLVVLSEIDGGGGEVGFPAGFARNAELLWRFLDSTSAAFKGRESAERRVMEGEAARFLETTAEAAAAEGRDLWRERMAAVGFREEAFGEEALDAGRALLRKYDGNWEMRAAPAEAAVGLWWKGHPVSFCSLWKPHRRN</sequence>
<dbReference type="AlphaFoldDB" id="A0A4S8IWM0"/>
<comment type="caution">
    <text evidence="3">Lacks conserved residue(s) required for the propagation of feature annotation.</text>
</comment>
<protein>
    <submittedName>
        <fullName evidence="5">Uncharacterized protein</fullName>
    </submittedName>
</protein>
<feature type="short sequence motif" description="VHIID" evidence="3">
    <location>
        <begin position="274"/>
        <end position="278"/>
    </location>
</feature>
<proteinExistence type="inferred from homology"/>
<evidence type="ECO:0000256" key="3">
    <source>
        <dbReference type="PROSITE-ProRule" id="PRU01191"/>
    </source>
</evidence>
<organism evidence="5 6">
    <name type="scientific">Musa balbisiana</name>
    <name type="common">Banana</name>
    <dbReference type="NCBI Taxonomy" id="52838"/>
    <lineage>
        <taxon>Eukaryota</taxon>
        <taxon>Viridiplantae</taxon>
        <taxon>Streptophyta</taxon>
        <taxon>Embryophyta</taxon>
        <taxon>Tracheophyta</taxon>
        <taxon>Spermatophyta</taxon>
        <taxon>Magnoliopsida</taxon>
        <taxon>Liliopsida</taxon>
        <taxon>Zingiberales</taxon>
        <taxon>Musaceae</taxon>
        <taxon>Musa</taxon>
    </lineage>
</organism>
<dbReference type="STRING" id="52838.A0A4S8IWM0"/>
<feature type="region of interest" description="SAW" evidence="3">
    <location>
        <begin position="455"/>
        <end position="525"/>
    </location>
</feature>
<dbReference type="InterPro" id="IPR005202">
    <property type="entry name" value="TF_GRAS"/>
</dbReference>
<feature type="region of interest" description="Leucine repeat II (LRII)" evidence="3">
    <location>
        <begin position="327"/>
        <end position="359"/>
    </location>
</feature>
<evidence type="ECO:0000256" key="4">
    <source>
        <dbReference type="SAM" id="MobiDB-lite"/>
    </source>
</evidence>
<evidence type="ECO:0000313" key="5">
    <source>
        <dbReference type="EMBL" id="THU53267.1"/>
    </source>
</evidence>
<dbReference type="Pfam" id="PF03514">
    <property type="entry name" value="GRAS"/>
    <property type="match status" value="1"/>
</dbReference>
<gene>
    <name evidence="5" type="ORF">C4D60_Mb10t12630</name>
</gene>
<name>A0A4S8IWM0_MUSBA</name>
<dbReference type="PROSITE" id="PS50985">
    <property type="entry name" value="GRAS"/>
    <property type="match status" value="1"/>
</dbReference>
<keyword evidence="1" id="KW-0805">Transcription regulation</keyword>
<evidence type="ECO:0000256" key="1">
    <source>
        <dbReference type="ARBA" id="ARBA00023015"/>
    </source>
</evidence>
<comment type="caution">
    <text evidence="5">The sequence shown here is derived from an EMBL/GenBank/DDBJ whole genome shotgun (WGS) entry which is preliminary data.</text>
</comment>
<reference evidence="5 6" key="1">
    <citation type="journal article" date="2019" name="Nat. Plants">
        <title>Genome sequencing of Musa balbisiana reveals subgenome evolution and function divergence in polyploid bananas.</title>
        <authorList>
            <person name="Yao X."/>
        </authorList>
    </citation>
    <scope>NUCLEOTIDE SEQUENCE [LARGE SCALE GENOMIC DNA]</scope>
    <source>
        <strain evidence="6">cv. DH-PKW</strain>
        <tissue evidence="5">Leaves</tissue>
    </source>
</reference>
<dbReference type="PANTHER" id="PTHR31636">
    <property type="entry name" value="OSJNBA0084A10.13 PROTEIN-RELATED"/>
    <property type="match status" value="1"/>
</dbReference>
<evidence type="ECO:0000313" key="6">
    <source>
        <dbReference type="Proteomes" id="UP000317650"/>
    </source>
</evidence>
<feature type="region of interest" description="Disordered" evidence="4">
    <location>
        <begin position="74"/>
        <end position="149"/>
    </location>
</feature>
<keyword evidence="6" id="KW-1185">Reference proteome</keyword>
<dbReference type="EMBL" id="PYDT01000008">
    <property type="protein sequence ID" value="THU53267.1"/>
    <property type="molecule type" value="Genomic_DNA"/>
</dbReference>